<dbReference type="InterPro" id="IPR002933">
    <property type="entry name" value="Peptidase_M20"/>
</dbReference>
<dbReference type="GO" id="GO:0008270">
    <property type="term" value="F:zinc ion binding"/>
    <property type="evidence" value="ECO:0007669"/>
    <property type="project" value="InterPro"/>
</dbReference>
<feature type="binding site" evidence="11">
    <location>
        <position position="146"/>
    </location>
    <ligand>
        <name>Zn(2+)</name>
        <dbReference type="ChEBI" id="CHEBI:29105"/>
        <label>1</label>
    </ligand>
</feature>
<dbReference type="PIRSF" id="PIRSF037215">
    <property type="entry name" value="Peptidase_M20B"/>
    <property type="match status" value="1"/>
</dbReference>
<proteinExistence type="inferred from homology"/>
<evidence type="ECO:0000256" key="2">
    <source>
        <dbReference type="ARBA" id="ARBA00009692"/>
    </source>
</evidence>
<evidence type="ECO:0000259" key="12">
    <source>
        <dbReference type="Pfam" id="PF07687"/>
    </source>
</evidence>
<feature type="binding site" evidence="11">
    <location>
        <position position="181"/>
    </location>
    <ligand>
        <name>Zn(2+)</name>
        <dbReference type="ChEBI" id="CHEBI:29105"/>
        <label>2</label>
    </ligand>
</feature>
<keyword evidence="5 11" id="KW-0479">Metal-binding</keyword>
<dbReference type="SUPFAM" id="SSF55031">
    <property type="entry name" value="Bacterial exopeptidase dimerisation domain"/>
    <property type="match status" value="1"/>
</dbReference>
<dbReference type="OrthoDB" id="9804934at2"/>
<feature type="domain" description="Peptidase M20 dimerisation" evidence="12">
    <location>
        <begin position="212"/>
        <end position="315"/>
    </location>
</feature>
<dbReference type="AlphaFoldDB" id="A0A5D6W3X9"/>
<evidence type="ECO:0000256" key="3">
    <source>
        <dbReference type="ARBA" id="ARBA00022438"/>
    </source>
</evidence>
<comment type="similarity">
    <text evidence="2">Belongs to the peptidase M20B family.</text>
</comment>
<keyword evidence="6 13" id="KW-0378">Hydrolase</keyword>
<dbReference type="PANTHER" id="PTHR42994">
    <property type="entry name" value="PEPTIDASE T"/>
    <property type="match status" value="1"/>
</dbReference>
<evidence type="ECO:0000256" key="8">
    <source>
        <dbReference type="ARBA" id="ARBA00023049"/>
    </source>
</evidence>
<dbReference type="PROSITE" id="PS00759">
    <property type="entry name" value="ARGE_DAPE_CPG2_2"/>
    <property type="match status" value="1"/>
</dbReference>
<keyword evidence="14" id="KW-1185">Reference proteome</keyword>
<feature type="binding site" evidence="11">
    <location>
        <position position="386"/>
    </location>
    <ligand>
        <name>Zn(2+)</name>
        <dbReference type="ChEBI" id="CHEBI:29105"/>
        <label>2</label>
    </ligand>
</feature>
<evidence type="ECO:0000256" key="10">
    <source>
        <dbReference type="PIRSR" id="PIRSR037215-1"/>
    </source>
</evidence>
<evidence type="ECO:0000256" key="4">
    <source>
        <dbReference type="ARBA" id="ARBA00022670"/>
    </source>
</evidence>
<dbReference type="InterPro" id="IPR001261">
    <property type="entry name" value="ArgE/DapE_CS"/>
</dbReference>
<keyword evidence="8" id="KW-0482">Metalloprotease</keyword>
<dbReference type="InterPro" id="IPR010161">
    <property type="entry name" value="Peptidase_M20B"/>
</dbReference>
<accession>A0A5D6W3X9</accession>
<evidence type="ECO:0000256" key="11">
    <source>
        <dbReference type="PIRSR" id="PIRSR037215-2"/>
    </source>
</evidence>
<dbReference type="Gene3D" id="3.40.630.10">
    <property type="entry name" value="Zn peptidases"/>
    <property type="match status" value="1"/>
</dbReference>
<dbReference type="Proteomes" id="UP000323646">
    <property type="component" value="Unassembled WGS sequence"/>
</dbReference>
<dbReference type="GO" id="GO:0006518">
    <property type="term" value="P:peptide metabolic process"/>
    <property type="evidence" value="ECO:0007669"/>
    <property type="project" value="InterPro"/>
</dbReference>
<dbReference type="CDD" id="cd03892">
    <property type="entry name" value="M20_peptT"/>
    <property type="match status" value="1"/>
</dbReference>
<evidence type="ECO:0000313" key="13">
    <source>
        <dbReference type="EMBL" id="TYZ21699.1"/>
    </source>
</evidence>
<sequence>MELDMDVMVKRFKDYISFDTQSDEENDKACPSTPGQMVLSKHLAEELKAIGLTEVDLDNHGYVMATLPANGADDAPVVGFIAHVDTSPDAAGGPIKPQIVKEYDGKDIVLNENGPIVFKVKDFPEVLKYKGQDIMFTDGTTLLGADDKAGVTAIVSAMEYLVNHPEIKHGKIRVGFTPDEETGRSADLFDVEKFGADFAYTIDGGELGGLEYENFNAANPVITFQGRSVHTGDAKGKMINAITLAAEWQQLLPAGDKPEYTEGHEGFFHVYKIAGGVEKCTMNMLVRDHSRQKFEQRKAYLESMADFFNKKYGEGTVTVTPHDVYYNMLEKIEDGNMYVVELAKQAMEAAGVTPDVQPIRGGTDGARLSFMGLPCPNIFTGGANFHGRFEYLPLNSLKKAGETVLGIATGAAALKK</sequence>
<feature type="active site" evidence="10">
    <location>
        <position position="85"/>
    </location>
</feature>
<dbReference type="GO" id="GO:0005829">
    <property type="term" value="C:cytosol"/>
    <property type="evidence" value="ECO:0007669"/>
    <property type="project" value="TreeGrafter"/>
</dbReference>
<comment type="catalytic activity">
    <reaction evidence="1">
        <text>Release of the N-terminal residue from a tripeptide.</text>
        <dbReference type="EC" id="3.4.11.4"/>
    </reaction>
</comment>
<dbReference type="GO" id="GO:0006508">
    <property type="term" value="P:proteolysis"/>
    <property type="evidence" value="ECO:0007669"/>
    <property type="project" value="UniProtKB-UniRule"/>
</dbReference>
<dbReference type="GO" id="GO:0045148">
    <property type="term" value="F:tripeptide aminopeptidase activity"/>
    <property type="evidence" value="ECO:0007669"/>
    <property type="project" value="UniProtKB-UniRule"/>
</dbReference>
<feature type="binding site" evidence="11">
    <location>
        <position position="203"/>
    </location>
    <ligand>
        <name>Zn(2+)</name>
        <dbReference type="ChEBI" id="CHEBI:29105"/>
        <label>1</label>
    </ligand>
</feature>
<keyword evidence="3 13" id="KW-0031">Aminopeptidase</keyword>
<keyword evidence="7 11" id="KW-0862">Zinc</keyword>
<gene>
    <name evidence="13" type="primary">pepT</name>
    <name evidence="13" type="ORF">FZ040_09885</name>
</gene>
<dbReference type="NCBIfam" id="NF003976">
    <property type="entry name" value="PRK05469.1"/>
    <property type="match status" value="1"/>
</dbReference>
<keyword evidence="4" id="KW-0645">Protease</keyword>
<dbReference type="PROSITE" id="PS00758">
    <property type="entry name" value="ARGE_DAPE_CPG2_1"/>
    <property type="match status" value="1"/>
</dbReference>
<evidence type="ECO:0000256" key="7">
    <source>
        <dbReference type="ARBA" id="ARBA00022833"/>
    </source>
</evidence>
<feature type="binding site" evidence="11">
    <location>
        <position position="146"/>
    </location>
    <ligand>
        <name>Zn(2+)</name>
        <dbReference type="ChEBI" id="CHEBI:29105"/>
        <label>2</label>
    </ligand>
</feature>
<protein>
    <recommendedName>
        <fullName evidence="9">Peptidase T</fullName>
        <ecNumber evidence="9">3.4.11.4</ecNumber>
    </recommendedName>
</protein>
<dbReference type="SUPFAM" id="SSF53187">
    <property type="entry name" value="Zn-dependent exopeptidases"/>
    <property type="match status" value="1"/>
</dbReference>
<dbReference type="GO" id="GO:0008237">
    <property type="term" value="F:metallopeptidase activity"/>
    <property type="evidence" value="ECO:0007669"/>
    <property type="project" value="UniProtKB-KW"/>
</dbReference>
<feature type="binding site" evidence="11">
    <location>
        <position position="83"/>
    </location>
    <ligand>
        <name>Zn(2+)</name>
        <dbReference type="ChEBI" id="CHEBI:29105"/>
        <label>1</label>
    </ligand>
</feature>
<dbReference type="Gene3D" id="3.30.70.360">
    <property type="match status" value="1"/>
</dbReference>
<name>A0A5D6W3X9_9FIRM</name>
<evidence type="ECO:0000256" key="5">
    <source>
        <dbReference type="ARBA" id="ARBA00022723"/>
    </source>
</evidence>
<evidence type="ECO:0000313" key="14">
    <source>
        <dbReference type="Proteomes" id="UP000323646"/>
    </source>
</evidence>
<dbReference type="EMBL" id="VTOY01000008">
    <property type="protein sequence ID" value="TYZ21699.1"/>
    <property type="molecule type" value="Genomic_DNA"/>
</dbReference>
<comment type="caution">
    <text evidence="13">The sequence shown here is derived from an EMBL/GenBank/DDBJ whole genome shotgun (WGS) entry which is preliminary data.</text>
</comment>
<dbReference type="NCBIfam" id="TIGR01882">
    <property type="entry name" value="peptidase-T"/>
    <property type="match status" value="1"/>
</dbReference>
<comment type="cofactor">
    <cofactor evidence="11">
        <name>Zn(2+)</name>
        <dbReference type="ChEBI" id="CHEBI:29105"/>
    </cofactor>
    <text evidence="11">Binds 2 Zn(2+) ions per subunit.</text>
</comment>
<feature type="active site" description="Proton acceptor" evidence="10">
    <location>
        <position position="180"/>
    </location>
</feature>
<dbReference type="InterPro" id="IPR011650">
    <property type="entry name" value="Peptidase_M20_dimer"/>
</dbReference>
<dbReference type="RefSeq" id="WP_149171826.1">
    <property type="nucleotide sequence ID" value="NZ_VTOY01000008.1"/>
</dbReference>
<evidence type="ECO:0000256" key="1">
    <source>
        <dbReference type="ARBA" id="ARBA00000870"/>
    </source>
</evidence>
<evidence type="ECO:0000256" key="9">
    <source>
        <dbReference type="NCBIfam" id="TIGR01882"/>
    </source>
</evidence>
<organism evidence="13 14">
    <name type="scientific">Selenomonas ruminis</name>
    <dbReference type="NCBI Taxonomy" id="2593411"/>
    <lineage>
        <taxon>Bacteria</taxon>
        <taxon>Bacillati</taxon>
        <taxon>Bacillota</taxon>
        <taxon>Negativicutes</taxon>
        <taxon>Selenomonadales</taxon>
        <taxon>Selenomonadaceae</taxon>
        <taxon>Selenomonas</taxon>
    </lineage>
</organism>
<dbReference type="Pfam" id="PF07687">
    <property type="entry name" value="M20_dimer"/>
    <property type="match status" value="1"/>
</dbReference>
<dbReference type="EC" id="3.4.11.4" evidence="9"/>
<dbReference type="NCBIfam" id="NF009920">
    <property type="entry name" value="PRK13381.1"/>
    <property type="match status" value="1"/>
</dbReference>
<dbReference type="Pfam" id="PF01546">
    <property type="entry name" value="Peptidase_M20"/>
    <property type="match status" value="1"/>
</dbReference>
<evidence type="ECO:0000256" key="6">
    <source>
        <dbReference type="ARBA" id="ARBA00022801"/>
    </source>
</evidence>
<dbReference type="PANTHER" id="PTHR42994:SF1">
    <property type="entry name" value="PEPTIDASE T"/>
    <property type="match status" value="1"/>
</dbReference>
<reference evidence="13 14" key="1">
    <citation type="submission" date="2019-08" db="EMBL/GenBank/DDBJ databases">
        <title>Selenomonas sp. mPRGC5 and Selenomonas sp. mPRGC8 isolated from ruminal fluid of dairy goat (Capra hircus).</title>
        <authorList>
            <person name="Poothong S."/>
            <person name="Nuengjamnong C."/>
            <person name="Tanasupawat S."/>
        </authorList>
    </citation>
    <scope>NUCLEOTIDE SEQUENCE [LARGE SCALE GENOMIC DNA]</scope>
    <source>
        <strain evidence="14">mPRGC5</strain>
    </source>
</reference>
<dbReference type="InterPro" id="IPR036264">
    <property type="entry name" value="Bact_exopeptidase_dim_dom"/>
</dbReference>